<accession>A0ABW0Q282</accession>
<dbReference type="Pfam" id="PF00005">
    <property type="entry name" value="ABC_tran"/>
    <property type="match status" value="1"/>
</dbReference>
<keyword evidence="8" id="KW-1185">Reference proteome</keyword>
<dbReference type="InterPro" id="IPR052156">
    <property type="entry name" value="BCAA_Transport_ATP-bd_LivF"/>
</dbReference>
<dbReference type="InterPro" id="IPR003439">
    <property type="entry name" value="ABC_transporter-like_ATP-bd"/>
</dbReference>
<dbReference type="EMBL" id="JBHSML010000014">
    <property type="protein sequence ID" value="MFC5518758.1"/>
    <property type="molecule type" value="Genomic_DNA"/>
</dbReference>
<dbReference type="RefSeq" id="WP_266344481.1">
    <property type="nucleotide sequence ID" value="NZ_JAPKNH010000005.1"/>
</dbReference>
<proteinExistence type="inferred from homology"/>
<dbReference type="SUPFAM" id="SSF52540">
    <property type="entry name" value="P-loop containing nucleoside triphosphate hydrolases"/>
    <property type="match status" value="1"/>
</dbReference>
<dbReference type="CDD" id="cd03224">
    <property type="entry name" value="ABC_TM1139_LivF_branched"/>
    <property type="match status" value="1"/>
</dbReference>
<dbReference type="InterPro" id="IPR027417">
    <property type="entry name" value="P-loop_NTPase"/>
</dbReference>
<dbReference type="InterPro" id="IPR003593">
    <property type="entry name" value="AAA+_ATPase"/>
</dbReference>
<evidence type="ECO:0000256" key="3">
    <source>
        <dbReference type="ARBA" id="ARBA00022741"/>
    </source>
</evidence>
<name>A0ABW0Q282_9HYPH</name>
<evidence type="ECO:0000256" key="1">
    <source>
        <dbReference type="ARBA" id="ARBA00005417"/>
    </source>
</evidence>
<keyword evidence="5" id="KW-0029">Amino-acid transport</keyword>
<evidence type="ECO:0000259" key="6">
    <source>
        <dbReference type="PROSITE" id="PS50893"/>
    </source>
</evidence>
<dbReference type="Gene3D" id="3.40.50.300">
    <property type="entry name" value="P-loop containing nucleotide triphosphate hydrolases"/>
    <property type="match status" value="1"/>
</dbReference>
<dbReference type="SMART" id="SM00382">
    <property type="entry name" value="AAA"/>
    <property type="match status" value="1"/>
</dbReference>
<sequence>MAGTSMRYFEARGLTVNYDRVRAIADVNLAFDEGQVASLIGANGAGKSTTLRAITGLVPLAGGEVWFDGARIDQLPAPRRVEIGVAMVPEGRRVFPQMSVRDNLLMGAYARKDRGAIASDLERILVRFPRLKERLRQGAGTLSGGEQEMLVIGRALMSKPRLLLLDEPSLGLAPLVVRDIARLIIEVNRDEGMSIVLVEQNSRMALRVSQYGYVLETGRVALEGPSDNLLNDPKVKELYLGG</sequence>
<evidence type="ECO:0000313" key="7">
    <source>
        <dbReference type="EMBL" id="MFC5518758.1"/>
    </source>
</evidence>
<evidence type="ECO:0000256" key="4">
    <source>
        <dbReference type="ARBA" id="ARBA00022840"/>
    </source>
</evidence>
<keyword evidence="4 7" id="KW-0067">ATP-binding</keyword>
<comment type="caution">
    <text evidence="7">The sequence shown here is derived from an EMBL/GenBank/DDBJ whole genome shotgun (WGS) entry which is preliminary data.</text>
</comment>
<organism evidence="7 8">
    <name type="scientific">Kaistia terrae</name>
    <dbReference type="NCBI Taxonomy" id="537017"/>
    <lineage>
        <taxon>Bacteria</taxon>
        <taxon>Pseudomonadati</taxon>
        <taxon>Pseudomonadota</taxon>
        <taxon>Alphaproteobacteria</taxon>
        <taxon>Hyphomicrobiales</taxon>
        <taxon>Kaistiaceae</taxon>
        <taxon>Kaistia</taxon>
    </lineage>
</organism>
<evidence type="ECO:0000256" key="5">
    <source>
        <dbReference type="ARBA" id="ARBA00022970"/>
    </source>
</evidence>
<evidence type="ECO:0000256" key="2">
    <source>
        <dbReference type="ARBA" id="ARBA00022448"/>
    </source>
</evidence>
<reference evidence="8" key="1">
    <citation type="journal article" date="2019" name="Int. J. Syst. Evol. Microbiol.">
        <title>The Global Catalogue of Microorganisms (GCM) 10K type strain sequencing project: providing services to taxonomists for standard genome sequencing and annotation.</title>
        <authorList>
            <consortium name="The Broad Institute Genomics Platform"/>
            <consortium name="The Broad Institute Genome Sequencing Center for Infectious Disease"/>
            <person name="Wu L."/>
            <person name="Ma J."/>
        </authorList>
    </citation>
    <scope>NUCLEOTIDE SEQUENCE [LARGE SCALE GENOMIC DNA]</scope>
    <source>
        <strain evidence="8">KACC 12633</strain>
    </source>
</reference>
<gene>
    <name evidence="7" type="ORF">ACFPP9_23485</name>
</gene>
<feature type="domain" description="ABC transporter" evidence="6">
    <location>
        <begin position="9"/>
        <end position="242"/>
    </location>
</feature>
<dbReference type="Proteomes" id="UP001596150">
    <property type="component" value="Unassembled WGS sequence"/>
</dbReference>
<dbReference type="PANTHER" id="PTHR43820">
    <property type="entry name" value="HIGH-AFFINITY BRANCHED-CHAIN AMINO ACID TRANSPORT ATP-BINDING PROTEIN LIVF"/>
    <property type="match status" value="1"/>
</dbReference>
<protein>
    <submittedName>
        <fullName evidence="7">ABC transporter ATP-binding protein</fullName>
    </submittedName>
</protein>
<keyword evidence="3" id="KW-0547">Nucleotide-binding</keyword>
<dbReference type="PROSITE" id="PS50893">
    <property type="entry name" value="ABC_TRANSPORTER_2"/>
    <property type="match status" value="1"/>
</dbReference>
<dbReference type="PANTHER" id="PTHR43820:SF4">
    <property type="entry name" value="HIGH-AFFINITY BRANCHED-CHAIN AMINO ACID TRANSPORT ATP-BINDING PROTEIN LIVF"/>
    <property type="match status" value="1"/>
</dbReference>
<keyword evidence="2" id="KW-0813">Transport</keyword>
<comment type="similarity">
    <text evidence="1">Belongs to the ABC transporter superfamily.</text>
</comment>
<evidence type="ECO:0000313" key="8">
    <source>
        <dbReference type="Proteomes" id="UP001596150"/>
    </source>
</evidence>
<dbReference type="GO" id="GO:0005524">
    <property type="term" value="F:ATP binding"/>
    <property type="evidence" value="ECO:0007669"/>
    <property type="project" value="UniProtKB-KW"/>
</dbReference>